<dbReference type="InterPro" id="IPR039315">
    <property type="entry name" value="CheW"/>
</dbReference>
<dbReference type="InterPro" id="IPR036061">
    <property type="entry name" value="CheW-like_dom_sf"/>
</dbReference>
<evidence type="ECO:0000256" key="1">
    <source>
        <dbReference type="SAM" id="SignalP"/>
    </source>
</evidence>
<protein>
    <submittedName>
        <fullName evidence="3">CheW protein</fullName>
    </submittedName>
</protein>
<dbReference type="STRING" id="573413.Spirs_1525"/>
<dbReference type="Gene3D" id="1.20.120.30">
    <property type="entry name" value="Aspartate receptor, ligand-binding domain"/>
    <property type="match status" value="1"/>
</dbReference>
<evidence type="ECO:0000313" key="4">
    <source>
        <dbReference type="Proteomes" id="UP000002318"/>
    </source>
</evidence>
<dbReference type="InterPro" id="IPR025991">
    <property type="entry name" value="Chemoreceptor_zinc-bind_dom"/>
</dbReference>
<dbReference type="Pfam" id="PF01584">
    <property type="entry name" value="CheW"/>
    <property type="match status" value="1"/>
</dbReference>
<feature type="domain" description="CheW-like" evidence="2">
    <location>
        <begin position="35"/>
        <end position="178"/>
    </location>
</feature>
<name>E1R5N7_SEDSS</name>
<keyword evidence="1" id="KW-0732">Signal</keyword>
<dbReference type="RefSeq" id="WP_013254116.1">
    <property type="nucleotide sequence ID" value="NC_014364.1"/>
</dbReference>
<evidence type="ECO:0000259" key="2">
    <source>
        <dbReference type="PROSITE" id="PS50851"/>
    </source>
</evidence>
<dbReference type="Pfam" id="PF13682">
    <property type="entry name" value="CZB"/>
    <property type="match status" value="1"/>
</dbReference>
<dbReference type="InterPro" id="IPR002545">
    <property type="entry name" value="CheW-lke_dom"/>
</dbReference>
<dbReference type="GO" id="GO:0005829">
    <property type="term" value="C:cytosol"/>
    <property type="evidence" value="ECO:0007669"/>
    <property type="project" value="TreeGrafter"/>
</dbReference>
<sequence length="297" mass="34071">MFGLFISFAFSAAILYNSAMSDEFDLFDDLEEEAETPYLLFSVGKRLFAVEALQTREMVKLPDTVPVPEQPPWVRGIMSLREKTYRVIDFRKRIGMKGSREEISDLAEELDKRETEHKQWLKALEESLANGSEFTGEEDPHQCGFGRWYDHYTSDNVNVTIELKKFETPHQLIHETAHQVLALKQKGKKEEAITLIRQRREGELAKMIELFESLKETLFSTLREIAIIIDSETHPSAICVDTVVSVEPLEKEDSAEFVFAQDKASSLSRNAVIGKRRGGEELVLILDPEWILNETEE</sequence>
<dbReference type="Proteomes" id="UP000002318">
    <property type="component" value="Chromosome"/>
</dbReference>
<dbReference type="KEGG" id="ssm:Spirs_1525"/>
<dbReference type="PROSITE" id="PS50851">
    <property type="entry name" value="CHEW"/>
    <property type="match status" value="1"/>
</dbReference>
<accession>E1R5N7</accession>
<evidence type="ECO:0000313" key="3">
    <source>
        <dbReference type="EMBL" id="ADK80652.1"/>
    </source>
</evidence>
<organism evidence="3 4">
    <name type="scientific">Sediminispirochaeta smaragdinae (strain DSM 11293 / JCM 15392 / SEBR 4228)</name>
    <name type="common">Spirochaeta smaragdinae</name>
    <dbReference type="NCBI Taxonomy" id="573413"/>
    <lineage>
        <taxon>Bacteria</taxon>
        <taxon>Pseudomonadati</taxon>
        <taxon>Spirochaetota</taxon>
        <taxon>Spirochaetia</taxon>
        <taxon>Spirochaetales</taxon>
        <taxon>Spirochaetaceae</taxon>
        <taxon>Sediminispirochaeta</taxon>
    </lineage>
</organism>
<dbReference type="EMBL" id="CP002116">
    <property type="protein sequence ID" value="ADK80652.1"/>
    <property type="molecule type" value="Genomic_DNA"/>
</dbReference>
<dbReference type="PANTHER" id="PTHR22617">
    <property type="entry name" value="CHEMOTAXIS SENSOR HISTIDINE KINASE-RELATED"/>
    <property type="match status" value="1"/>
</dbReference>
<dbReference type="GO" id="GO:0006935">
    <property type="term" value="P:chemotaxis"/>
    <property type="evidence" value="ECO:0007669"/>
    <property type="project" value="InterPro"/>
</dbReference>
<dbReference type="eggNOG" id="COG0835">
    <property type="taxonomic scope" value="Bacteria"/>
</dbReference>
<dbReference type="HOGENOM" id="CLU_1018211_0_0_12"/>
<dbReference type="AlphaFoldDB" id="E1R5N7"/>
<dbReference type="SUPFAM" id="SSF50341">
    <property type="entry name" value="CheW-like"/>
    <property type="match status" value="1"/>
</dbReference>
<feature type="chain" id="PRO_5003150734" evidence="1">
    <location>
        <begin position="22"/>
        <end position="297"/>
    </location>
</feature>
<keyword evidence="4" id="KW-1185">Reference proteome</keyword>
<dbReference type="PANTHER" id="PTHR22617:SF23">
    <property type="entry name" value="CHEMOTAXIS PROTEIN CHEW"/>
    <property type="match status" value="1"/>
</dbReference>
<feature type="signal peptide" evidence="1">
    <location>
        <begin position="1"/>
        <end position="21"/>
    </location>
</feature>
<dbReference type="GO" id="GO:0007165">
    <property type="term" value="P:signal transduction"/>
    <property type="evidence" value="ECO:0007669"/>
    <property type="project" value="InterPro"/>
</dbReference>
<proteinExistence type="predicted"/>
<reference evidence="3 4" key="1">
    <citation type="journal article" date="2010" name="Stand. Genomic Sci.">
        <title>Complete genome sequence of Spirochaeta smaragdinae type strain (SEBR 4228).</title>
        <authorList>
            <person name="Mavromatis K."/>
            <person name="Yasawong M."/>
            <person name="Chertkov O."/>
            <person name="Lapidus A."/>
            <person name="Lucas S."/>
            <person name="Nolan M."/>
            <person name="Del Rio T.G."/>
            <person name="Tice H."/>
            <person name="Cheng J.F."/>
            <person name="Pitluck S."/>
            <person name="Liolios K."/>
            <person name="Ivanova N."/>
            <person name="Tapia R."/>
            <person name="Han C."/>
            <person name="Bruce D."/>
            <person name="Goodwin L."/>
            <person name="Pati A."/>
            <person name="Chen A."/>
            <person name="Palaniappan K."/>
            <person name="Land M."/>
            <person name="Hauser L."/>
            <person name="Chang Y.J."/>
            <person name="Jeffries C.D."/>
            <person name="Detter J.C."/>
            <person name="Rohde M."/>
            <person name="Brambilla E."/>
            <person name="Spring S."/>
            <person name="Goker M."/>
            <person name="Sikorski J."/>
            <person name="Woyke T."/>
            <person name="Bristow J."/>
            <person name="Eisen J.A."/>
            <person name="Markowitz V."/>
            <person name="Hugenholtz P."/>
            <person name="Klenk H.P."/>
            <person name="Kyrpides N.C."/>
        </authorList>
    </citation>
    <scope>NUCLEOTIDE SEQUENCE [LARGE SCALE GENOMIC DNA]</scope>
    <source>
        <strain evidence="4">DSM 11293 / JCM 15392 / SEBR 4228</strain>
    </source>
</reference>
<gene>
    <name evidence="3" type="ordered locus">Spirs_1525</name>
</gene>